<accession>A0A1D1W3W7</accession>
<gene>
    <name evidence="2" type="primary">RvY_15764-1</name>
    <name evidence="2" type="synonym">RvY_15764.1</name>
    <name evidence="2" type="ORF">RvY_15764</name>
</gene>
<proteinExistence type="predicted"/>
<dbReference type="AlphaFoldDB" id="A0A1D1W3W7"/>
<evidence type="ECO:0000313" key="3">
    <source>
        <dbReference type="Proteomes" id="UP000186922"/>
    </source>
</evidence>
<keyword evidence="3" id="KW-1185">Reference proteome</keyword>
<evidence type="ECO:0008006" key="4">
    <source>
        <dbReference type="Google" id="ProtNLM"/>
    </source>
</evidence>
<feature type="transmembrane region" description="Helical" evidence="1">
    <location>
        <begin position="141"/>
        <end position="167"/>
    </location>
</feature>
<evidence type="ECO:0000256" key="1">
    <source>
        <dbReference type="SAM" id="Phobius"/>
    </source>
</evidence>
<protein>
    <recommendedName>
        <fullName evidence="4">MARVEL domain-containing protein</fullName>
    </recommendedName>
</protein>
<dbReference type="Proteomes" id="UP000186922">
    <property type="component" value="Unassembled WGS sequence"/>
</dbReference>
<evidence type="ECO:0000313" key="2">
    <source>
        <dbReference type="EMBL" id="GAV05669.1"/>
    </source>
</evidence>
<feature type="transmembrane region" description="Helical" evidence="1">
    <location>
        <begin position="89"/>
        <end position="107"/>
    </location>
</feature>
<sequence length="196" mass="21404">MDRPPQSVSTTVSQKGCCNGRSRSLFILCSIEVLLGVVLIVLSVVLLHLVPQRPIFFHVFGFVEGVVAVLAGVVGILESRKGSFKTSRPWLISHCSISAICVIVLALDTVTVTPSSIRVMVLADFKTTNLSSDQWGSHLLAILYMTVVVVHCTLLLALLMSFIVALVRAKPCSQKGRYETAAAYVEDYDPPEMERL</sequence>
<organism evidence="2 3">
    <name type="scientific">Ramazzottius varieornatus</name>
    <name type="common">Water bear</name>
    <name type="synonym">Tardigrade</name>
    <dbReference type="NCBI Taxonomy" id="947166"/>
    <lineage>
        <taxon>Eukaryota</taxon>
        <taxon>Metazoa</taxon>
        <taxon>Ecdysozoa</taxon>
        <taxon>Tardigrada</taxon>
        <taxon>Eutardigrada</taxon>
        <taxon>Parachela</taxon>
        <taxon>Hypsibioidea</taxon>
        <taxon>Ramazzottiidae</taxon>
        <taxon>Ramazzottius</taxon>
    </lineage>
</organism>
<name>A0A1D1W3W7_RAMVA</name>
<keyword evidence="1" id="KW-0472">Membrane</keyword>
<feature type="transmembrane region" description="Helical" evidence="1">
    <location>
        <begin position="25"/>
        <end position="49"/>
    </location>
</feature>
<feature type="transmembrane region" description="Helical" evidence="1">
    <location>
        <begin position="55"/>
        <end position="77"/>
    </location>
</feature>
<keyword evidence="1" id="KW-1133">Transmembrane helix</keyword>
<reference evidence="2 3" key="1">
    <citation type="journal article" date="2016" name="Nat. Commun.">
        <title>Extremotolerant tardigrade genome and improved radiotolerance of human cultured cells by tardigrade-unique protein.</title>
        <authorList>
            <person name="Hashimoto T."/>
            <person name="Horikawa D.D."/>
            <person name="Saito Y."/>
            <person name="Kuwahara H."/>
            <person name="Kozuka-Hata H."/>
            <person name="Shin-I T."/>
            <person name="Minakuchi Y."/>
            <person name="Ohishi K."/>
            <person name="Motoyama A."/>
            <person name="Aizu T."/>
            <person name="Enomoto A."/>
            <person name="Kondo K."/>
            <person name="Tanaka S."/>
            <person name="Hara Y."/>
            <person name="Koshikawa S."/>
            <person name="Sagara H."/>
            <person name="Miura T."/>
            <person name="Yokobori S."/>
            <person name="Miyagawa K."/>
            <person name="Suzuki Y."/>
            <person name="Kubo T."/>
            <person name="Oyama M."/>
            <person name="Kohara Y."/>
            <person name="Fujiyama A."/>
            <person name="Arakawa K."/>
            <person name="Katayama T."/>
            <person name="Toyoda A."/>
            <person name="Kunieda T."/>
        </authorList>
    </citation>
    <scope>NUCLEOTIDE SEQUENCE [LARGE SCALE GENOMIC DNA]</scope>
    <source>
        <strain evidence="2 3">YOKOZUNA-1</strain>
    </source>
</reference>
<comment type="caution">
    <text evidence="2">The sequence shown here is derived from an EMBL/GenBank/DDBJ whole genome shotgun (WGS) entry which is preliminary data.</text>
</comment>
<dbReference type="EMBL" id="BDGG01000012">
    <property type="protein sequence ID" value="GAV05669.1"/>
    <property type="molecule type" value="Genomic_DNA"/>
</dbReference>
<keyword evidence="1" id="KW-0812">Transmembrane</keyword>